<protein>
    <recommendedName>
        <fullName evidence="9">DNA 3'-5' helicase</fullName>
        <ecNumber evidence="9">5.6.2.4</ecNumber>
    </recommendedName>
</protein>
<dbReference type="PROSITE" id="PS51198">
    <property type="entry name" value="UVRD_HELICASE_ATP_BIND"/>
    <property type="match status" value="1"/>
</dbReference>
<sequence>MSKLLDGLNPQQLAAVTLPHHSALILAGAGSGKTRVLTTRIAWLLQTGQITPSGILAVTFTNKAAKEMVTRLTAMLPATPHAVWIGTFHGLSNRLLRTHHHEAGLPRLFQILDSADQLSAIKRMLKGLQANTEKFDPKKVQQFINLNKDQGLRGEQVEAWDPYNRQLVDYYLAYDAQCAREGVVDFAELLLRSHELLARNQTLRGHYQQRFRHVLIDEFQDTNRLQYRWLKQFASADSALMAVGDDDQSIYGFRGAHSGNMNDFQRDYAHDNIIRLEQNYRSQGNILDAANALINQNPGRLGKTLWTAAGQGDALQLYAADSDQEEAKFICTQAVTLHQQGHPLSDIALLYRSNAQSRVLEHALFSAGMAYQVYGGLRFFERQEIKHALAYLRLLANPDDDNAFTRIVNFPTRGIGTRTLELLDAQARQQQTSLWRAAVAASTDNKGLGRFVALMNALQDPFSTLPLPEAIAQVLDGSGLSIHYQNEKDGQDRLDNLNELINAASVFLRDSENSTETPQNMNQSGVMADFLAHTALEAGTHQSGNSNDALQLMTIHAAKGLEFRTVFLTGLEQGLFPSELSMHEAKGVEEERRLMYVALTRAREHLYLSYAHTRMLHGQTRYGIPSQFLNEIPADLVQTIQPALFGSTNSHRMDGRAFTGAWDTNPSAAYSHVNRRLQANFRTANLSTASTIASRSPTSSNNPWRLGMSARHPKFGLGVIVNLEGQGEDARVQINFGAGHGIKWLALAYARLEAVSHA</sequence>
<dbReference type="GO" id="GO:0033202">
    <property type="term" value="C:DNA helicase complex"/>
    <property type="evidence" value="ECO:0007669"/>
    <property type="project" value="TreeGrafter"/>
</dbReference>
<dbReference type="InterPro" id="IPR000212">
    <property type="entry name" value="DNA_helicase_UvrD/REP"/>
</dbReference>
<keyword evidence="2" id="KW-0547">Nucleotide-binding</keyword>
<name>E6QT36_9ZZZZ</name>
<comment type="catalytic activity">
    <reaction evidence="8">
        <text>Couples ATP hydrolysis with the unwinding of duplex DNA by translocating in the 3'-5' direction.</text>
        <dbReference type="EC" id="5.6.2.4"/>
    </reaction>
</comment>
<keyword evidence="5" id="KW-0067">ATP-binding</keyword>
<keyword evidence="6" id="KW-0238">DNA-binding</keyword>
<dbReference type="SUPFAM" id="SSF52540">
    <property type="entry name" value="P-loop containing nucleoside triphosphate hydrolases"/>
    <property type="match status" value="1"/>
</dbReference>
<dbReference type="GO" id="GO:0016887">
    <property type="term" value="F:ATP hydrolysis activity"/>
    <property type="evidence" value="ECO:0007669"/>
    <property type="project" value="RHEA"/>
</dbReference>
<feature type="domain" description="UvrD-like helicase C-terminal" evidence="12">
    <location>
        <begin position="284"/>
        <end position="560"/>
    </location>
</feature>
<organism evidence="13">
    <name type="scientific">mine drainage metagenome</name>
    <dbReference type="NCBI Taxonomy" id="410659"/>
    <lineage>
        <taxon>unclassified sequences</taxon>
        <taxon>metagenomes</taxon>
        <taxon>ecological metagenomes</taxon>
    </lineage>
</organism>
<evidence type="ECO:0000313" key="13">
    <source>
        <dbReference type="EMBL" id="CBI10408.1"/>
    </source>
</evidence>
<evidence type="ECO:0000256" key="5">
    <source>
        <dbReference type="ARBA" id="ARBA00022840"/>
    </source>
</evidence>
<dbReference type="EMBL" id="CABR01000083">
    <property type="protein sequence ID" value="CBI10408.1"/>
    <property type="molecule type" value="Genomic_DNA"/>
</dbReference>
<dbReference type="CDD" id="cd17932">
    <property type="entry name" value="DEXQc_UvrD"/>
    <property type="match status" value="1"/>
</dbReference>
<evidence type="ECO:0000256" key="8">
    <source>
        <dbReference type="ARBA" id="ARBA00034617"/>
    </source>
</evidence>
<reference evidence="13" key="1">
    <citation type="submission" date="2009-10" db="EMBL/GenBank/DDBJ databases">
        <title>Diversity of trophic interactions inside an arsenic-rich microbial ecosystem.</title>
        <authorList>
            <person name="Bertin P.N."/>
            <person name="Heinrich-Salmeron A."/>
            <person name="Pelletier E."/>
            <person name="Goulhen-Chollet F."/>
            <person name="Arsene-Ploetze F."/>
            <person name="Gallien S."/>
            <person name="Calteau A."/>
            <person name="Vallenet D."/>
            <person name="Casiot C."/>
            <person name="Chane-Woon-Ming B."/>
            <person name="Giloteaux L."/>
            <person name="Barakat M."/>
            <person name="Bonnefoy V."/>
            <person name="Bruneel O."/>
            <person name="Chandler M."/>
            <person name="Cleiss J."/>
            <person name="Duran R."/>
            <person name="Elbaz-Poulichet F."/>
            <person name="Fonknechten N."/>
            <person name="Lauga B."/>
            <person name="Mornico D."/>
            <person name="Ortet P."/>
            <person name="Schaeffer C."/>
            <person name="Siguier P."/>
            <person name="Alexander Thil Smith A."/>
            <person name="Van Dorsselaer A."/>
            <person name="Weissenbach J."/>
            <person name="Medigue C."/>
            <person name="Le Paslier D."/>
        </authorList>
    </citation>
    <scope>NUCLEOTIDE SEQUENCE</scope>
</reference>
<accession>E6QT36</accession>
<dbReference type="PANTHER" id="PTHR11070">
    <property type="entry name" value="UVRD / RECB / PCRA DNA HELICASE FAMILY MEMBER"/>
    <property type="match status" value="1"/>
</dbReference>
<evidence type="ECO:0000256" key="1">
    <source>
        <dbReference type="ARBA" id="ARBA00009922"/>
    </source>
</evidence>
<dbReference type="InterPro" id="IPR013986">
    <property type="entry name" value="DExx_box_DNA_helicase_dom_sf"/>
</dbReference>
<dbReference type="Pfam" id="PF13361">
    <property type="entry name" value="UvrD_C"/>
    <property type="match status" value="1"/>
</dbReference>
<feature type="domain" description="UvrD-like helicase ATP-binding" evidence="11">
    <location>
        <begin position="6"/>
        <end position="283"/>
    </location>
</feature>
<keyword evidence="7" id="KW-0413">Isomerase</keyword>
<dbReference type="GO" id="GO:0005829">
    <property type="term" value="C:cytosol"/>
    <property type="evidence" value="ECO:0007669"/>
    <property type="project" value="TreeGrafter"/>
</dbReference>
<gene>
    <name evidence="13" type="primary">uvrD</name>
    <name evidence="13" type="ORF">CARN7_1186</name>
</gene>
<dbReference type="Gene3D" id="1.10.486.10">
    <property type="entry name" value="PCRA, domain 4"/>
    <property type="match status" value="1"/>
</dbReference>
<dbReference type="InterPro" id="IPR027417">
    <property type="entry name" value="P-loop_NTPase"/>
</dbReference>
<evidence type="ECO:0000256" key="9">
    <source>
        <dbReference type="ARBA" id="ARBA00034808"/>
    </source>
</evidence>
<dbReference type="CDD" id="cd18807">
    <property type="entry name" value="SF1_C_UvrD"/>
    <property type="match status" value="1"/>
</dbReference>
<dbReference type="InterPro" id="IPR014017">
    <property type="entry name" value="DNA_helicase_UvrD-like_C"/>
</dbReference>
<dbReference type="Pfam" id="PF21196">
    <property type="entry name" value="PcrA_UvrD_tudor"/>
    <property type="match status" value="1"/>
</dbReference>
<proteinExistence type="inferred from homology"/>
<evidence type="ECO:0000256" key="3">
    <source>
        <dbReference type="ARBA" id="ARBA00022801"/>
    </source>
</evidence>
<keyword evidence="3 13" id="KW-0378">Hydrolase</keyword>
<comment type="similarity">
    <text evidence="1">Belongs to the helicase family. UvrD subfamily.</text>
</comment>
<dbReference type="GO" id="GO:0043138">
    <property type="term" value="F:3'-5' DNA helicase activity"/>
    <property type="evidence" value="ECO:0007669"/>
    <property type="project" value="UniProtKB-EC"/>
</dbReference>
<comment type="caution">
    <text evidence="13">The sequence shown here is derived from an EMBL/GenBank/DDBJ whole genome shotgun (WGS) entry which is preliminary data.</text>
</comment>
<keyword evidence="4 13" id="KW-0347">Helicase</keyword>
<dbReference type="PANTHER" id="PTHR11070:SF2">
    <property type="entry name" value="ATP-DEPENDENT DNA HELICASE SRS2"/>
    <property type="match status" value="1"/>
</dbReference>
<dbReference type="Pfam" id="PF00580">
    <property type="entry name" value="UvrD-helicase"/>
    <property type="match status" value="1"/>
</dbReference>
<dbReference type="GO" id="GO:0000725">
    <property type="term" value="P:recombinational repair"/>
    <property type="evidence" value="ECO:0007669"/>
    <property type="project" value="TreeGrafter"/>
</dbReference>
<dbReference type="PROSITE" id="PS51217">
    <property type="entry name" value="UVRD_HELICASE_CTER"/>
    <property type="match status" value="1"/>
</dbReference>
<dbReference type="AlphaFoldDB" id="E6QT36"/>
<evidence type="ECO:0000256" key="10">
    <source>
        <dbReference type="ARBA" id="ARBA00048988"/>
    </source>
</evidence>
<dbReference type="Gene3D" id="3.40.50.300">
    <property type="entry name" value="P-loop containing nucleotide triphosphate hydrolases"/>
    <property type="match status" value="2"/>
</dbReference>
<evidence type="ECO:0000259" key="11">
    <source>
        <dbReference type="PROSITE" id="PS51198"/>
    </source>
</evidence>
<dbReference type="GO" id="GO:0003677">
    <property type="term" value="F:DNA binding"/>
    <property type="evidence" value="ECO:0007669"/>
    <property type="project" value="UniProtKB-KW"/>
</dbReference>
<comment type="catalytic activity">
    <reaction evidence="10">
        <text>ATP + H2O = ADP + phosphate + H(+)</text>
        <dbReference type="Rhea" id="RHEA:13065"/>
        <dbReference type="ChEBI" id="CHEBI:15377"/>
        <dbReference type="ChEBI" id="CHEBI:15378"/>
        <dbReference type="ChEBI" id="CHEBI:30616"/>
        <dbReference type="ChEBI" id="CHEBI:43474"/>
        <dbReference type="ChEBI" id="CHEBI:456216"/>
        <dbReference type="EC" id="5.6.2.4"/>
    </reaction>
</comment>
<evidence type="ECO:0000256" key="2">
    <source>
        <dbReference type="ARBA" id="ARBA00022741"/>
    </source>
</evidence>
<evidence type="ECO:0000256" key="4">
    <source>
        <dbReference type="ARBA" id="ARBA00022806"/>
    </source>
</evidence>
<dbReference type="InterPro" id="IPR014016">
    <property type="entry name" value="UvrD-like_ATP-bd"/>
</dbReference>
<dbReference type="GO" id="GO:0005524">
    <property type="term" value="F:ATP binding"/>
    <property type="evidence" value="ECO:0007669"/>
    <property type="project" value="UniProtKB-KW"/>
</dbReference>
<evidence type="ECO:0000256" key="6">
    <source>
        <dbReference type="ARBA" id="ARBA00023125"/>
    </source>
</evidence>
<dbReference type="Gene3D" id="1.10.10.160">
    <property type="match status" value="1"/>
</dbReference>
<evidence type="ECO:0000256" key="7">
    <source>
        <dbReference type="ARBA" id="ARBA00023235"/>
    </source>
</evidence>
<dbReference type="EC" id="5.6.2.4" evidence="9"/>
<evidence type="ECO:0000259" key="12">
    <source>
        <dbReference type="PROSITE" id="PS51217"/>
    </source>
</evidence>